<proteinExistence type="predicted"/>
<dbReference type="KEGG" id="dcr:108222056"/>
<dbReference type="EMBL" id="CP093347">
    <property type="protein sequence ID" value="WOG99796.1"/>
    <property type="molecule type" value="Genomic_DNA"/>
</dbReference>
<name>A0A164XRI4_DAUCS</name>
<dbReference type="STRING" id="79200.A0A164XRI4"/>
<sequence length="109" mass="12201">MSSSNPSTAGGVEKANKSLGFVANAIKRKDSFFQLFVMTGILLLSLRSAGQKYRLYELEEDHYALQEEQKSLKERIDHIKTSLLAEAALEPSGHFANRLRILFGNDNNN</sequence>
<evidence type="ECO:0000313" key="2">
    <source>
        <dbReference type="EMBL" id="WOG99796.1"/>
    </source>
</evidence>
<dbReference type="PANTHER" id="PTHR36316:SF1">
    <property type="entry name" value="OS06G0213900 PROTEIN"/>
    <property type="match status" value="1"/>
</dbReference>
<dbReference type="Proteomes" id="UP000077755">
    <property type="component" value="Chromosome 5"/>
</dbReference>
<accession>A0A164XRI4</accession>
<reference evidence="1" key="1">
    <citation type="journal article" date="2016" name="Nat. Genet.">
        <title>A high-quality carrot genome assembly provides new insights into carotenoid accumulation and asterid genome evolution.</title>
        <authorList>
            <person name="Iorizzo M."/>
            <person name="Ellison S."/>
            <person name="Senalik D."/>
            <person name="Zeng P."/>
            <person name="Satapoomin P."/>
            <person name="Huang J."/>
            <person name="Bowman M."/>
            <person name="Iovene M."/>
            <person name="Sanseverino W."/>
            <person name="Cavagnaro P."/>
            <person name="Yildiz M."/>
            <person name="Macko-Podgorni A."/>
            <person name="Moranska E."/>
            <person name="Grzebelus E."/>
            <person name="Grzebelus D."/>
            <person name="Ashrafi H."/>
            <person name="Zheng Z."/>
            <person name="Cheng S."/>
            <person name="Spooner D."/>
            <person name="Van Deynze A."/>
            <person name="Simon P."/>
        </authorList>
    </citation>
    <scope>NUCLEOTIDE SEQUENCE [LARGE SCALE GENOMIC DNA]</scope>
    <source>
        <tissue evidence="1">Leaf</tissue>
    </source>
</reference>
<protein>
    <submittedName>
        <fullName evidence="1">Uncharacterized protein</fullName>
    </submittedName>
</protein>
<dbReference type="EMBL" id="LNRQ01000005">
    <property type="protein sequence ID" value="KZM93506.1"/>
    <property type="molecule type" value="Genomic_DNA"/>
</dbReference>
<gene>
    <name evidence="1" type="ORF">DCAR_016751</name>
    <name evidence="2" type="ORF">DCAR_0519152</name>
</gene>
<organism evidence="1">
    <name type="scientific">Daucus carota subsp. sativus</name>
    <name type="common">Carrot</name>
    <dbReference type="NCBI Taxonomy" id="79200"/>
    <lineage>
        <taxon>Eukaryota</taxon>
        <taxon>Viridiplantae</taxon>
        <taxon>Streptophyta</taxon>
        <taxon>Embryophyta</taxon>
        <taxon>Tracheophyta</taxon>
        <taxon>Spermatophyta</taxon>
        <taxon>Magnoliopsida</taxon>
        <taxon>eudicotyledons</taxon>
        <taxon>Gunneridae</taxon>
        <taxon>Pentapetalae</taxon>
        <taxon>asterids</taxon>
        <taxon>campanulids</taxon>
        <taxon>Apiales</taxon>
        <taxon>Apiaceae</taxon>
        <taxon>Apioideae</taxon>
        <taxon>Scandiceae</taxon>
        <taxon>Daucinae</taxon>
        <taxon>Daucus</taxon>
        <taxon>Daucus sect. Daucus</taxon>
    </lineage>
</organism>
<dbReference type="OMA" id="GQKYRLH"/>
<evidence type="ECO:0000313" key="3">
    <source>
        <dbReference type="Proteomes" id="UP000077755"/>
    </source>
</evidence>
<dbReference type="OrthoDB" id="1873983at2759"/>
<keyword evidence="3" id="KW-1185">Reference proteome</keyword>
<reference evidence="2" key="2">
    <citation type="submission" date="2022-03" db="EMBL/GenBank/DDBJ databases">
        <title>Draft title - Genomic analysis of global carrot germplasm unveils the trajectory of domestication and the origin of high carotenoid orange carrot.</title>
        <authorList>
            <person name="Iorizzo M."/>
            <person name="Ellison S."/>
            <person name="Senalik D."/>
            <person name="Macko-Podgorni A."/>
            <person name="Grzebelus D."/>
            <person name="Bostan H."/>
            <person name="Rolling W."/>
            <person name="Curaba J."/>
            <person name="Simon P."/>
        </authorList>
    </citation>
    <scope>NUCLEOTIDE SEQUENCE</scope>
    <source>
        <tissue evidence="2">Leaf</tissue>
    </source>
</reference>
<evidence type="ECO:0000313" key="1">
    <source>
        <dbReference type="EMBL" id="KZM93506.1"/>
    </source>
</evidence>
<dbReference type="PANTHER" id="PTHR36316">
    <property type="entry name" value="OS06G0213900 PROTEIN"/>
    <property type="match status" value="1"/>
</dbReference>
<dbReference type="AlphaFoldDB" id="A0A164XRI4"/>
<dbReference type="Gramene" id="KZM93506">
    <property type="protein sequence ID" value="KZM93506"/>
    <property type="gene ID" value="DCAR_016751"/>
</dbReference>